<comment type="caution">
    <text evidence="1">The sequence shown here is derived from an EMBL/GenBank/DDBJ whole genome shotgun (WGS) entry which is preliminary data.</text>
</comment>
<dbReference type="RefSeq" id="WP_188539783.1">
    <property type="nucleotide sequence ID" value="NZ_BMEQ01000031.1"/>
</dbReference>
<accession>A0A917H730</accession>
<proteinExistence type="predicted"/>
<evidence type="ECO:0000313" key="2">
    <source>
        <dbReference type="Proteomes" id="UP000638848"/>
    </source>
</evidence>
<reference evidence="1" key="2">
    <citation type="submission" date="2020-09" db="EMBL/GenBank/DDBJ databases">
        <authorList>
            <person name="Sun Q."/>
            <person name="Zhou Y."/>
        </authorList>
    </citation>
    <scope>NUCLEOTIDE SEQUENCE</scope>
    <source>
        <strain evidence="1">CGMCC 1.12187</strain>
    </source>
</reference>
<dbReference type="EMBL" id="BMEQ01000031">
    <property type="protein sequence ID" value="GGG68632.1"/>
    <property type="molecule type" value="Genomic_DNA"/>
</dbReference>
<dbReference type="Proteomes" id="UP000638848">
    <property type="component" value="Unassembled WGS sequence"/>
</dbReference>
<name>A0A917H730_9MICC</name>
<protein>
    <submittedName>
        <fullName evidence="1">Uncharacterized protein</fullName>
    </submittedName>
</protein>
<organism evidence="1 2">
    <name type="scientific">Kocuria dechangensis</name>
    <dbReference type="NCBI Taxonomy" id="1176249"/>
    <lineage>
        <taxon>Bacteria</taxon>
        <taxon>Bacillati</taxon>
        <taxon>Actinomycetota</taxon>
        <taxon>Actinomycetes</taxon>
        <taxon>Micrococcales</taxon>
        <taxon>Micrococcaceae</taxon>
        <taxon>Kocuria</taxon>
    </lineage>
</organism>
<dbReference type="AlphaFoldDB" id="A0A917H730"/>
<sequence length="192" mass="20696">MNQTLEKIHRTTVPIRLAVEGDELVVEAESLNWPTQTAPATKRLPLPKAVAVRVDSEELEYPEYTDAPGPFEDAVGQETLRAAIREVGDTAIAHLVGIDDYLRCARSVSVDHHETGLSISVHALRLDLSTGLVNPDPAQRTASLTLHADPVESHDGASQTFTWPSTQAPDLLPELSGEPMLALALRLIGGGE</sequence>
<reference evidence="1" key="1">
    <citation type="journal article" date="2014" name="Int. J. Syst. Evol. Microbiol.">
        <title>Complete genome sequence of Corynebacterium casei LMG S-19264T (=DSM 44701T), isolated from a smear-ripened cheese.</title>
        <authorList>
            <consortium name="US DOE Joint Genome Institute (JGI-PGF)"/>
            <person name="Walter F."/>
            <person name="Albersmeier A."/>
            <person name="Kalinowski J."/>
            <person name="Ruckert C."/>
        </authorList>
    </citation>
    <scope>NUCLEOTIDE SEQUENCE</scope>
    <source>
        <strain evidence="1">CGMCC 1.12187</strain>
    </source>
</reference>
<keyword evidence="2" id="KW-1185">Reference proteome</keyword>
<evidence type="ECO:0000313" key="1">
    <source>
        <dbReference type="EMBL" id="GGG68632.1"/>
    </source>
</evidence>
<gene>
    <name evidence="1" type="ORF">GCM10011374_36280</name>
</gene>